<comment type="caution">
    <text evidence="2">The sequence shown here is derived from an EMBL/GenBank/DDBJ whole genome shotgun (WGS) entry which is preliminary data.</text>
</comment>
<protein>
    <submittedName>
        <fullName evidence="2">Uncharacterized protein</fullName>
    </submittedName>
</protein>
<evidence type="ECO:0000313" key="2">
    <source>
        <dbReference type="EMBL" id="OAV53723.1"/>
    </source>
</evidence>
<name>A0A1B7LVI7_9MICC</name>
<accession>A0A1B7LVI7</accession>
<feature type="region of interest" description="Disordered" evidence="1">
    <location>
        <begin position="54"/>
        <end position="86"/>
    </location>
</feature>
<sequence length="139" mass="16489">MQCFNAVSWLKIVRQKDFWVDGGGLVCSGVLLHTGCMRKLTWRERREQARIQREGWREMVEKEKQGLKPGPEKPDPPVRKPPRYAREPYEYKTVRRNKDTQRLLRKGWELVDSSGKESMWSGSYKAIMRRPNPHYEGNQ</sequence>
<dbReference type="EMBL" id="LXEY01000105">
    <property type="protein sequence ID" value="OAV53723.1"/>
    <property type="molecule type" value="Genomic_DNA"/>
</dbReference>
<evidence type="ECO:0000313" key="3">
    <source>
        <dbReference type="Proteomes" id="UP000078292"/>
    </source>
</evidence>
<gene>
    <name evidence="2" type="ORF">A6F49_00695</name>
</gene>
<reference evidence="2 3" key="1">
    <citation type="submission" date="2016-04" db="EMBL/GenBank/DDBJ databases">
        <title>First whole genome shotgun sequence of the bacterium Enteractinococcus sp. strain UASWS1574.</title>
        <authorList>
            <person name="Crovadore J."/>
            <person name="Chablais R."/>
            <person name="Lefort F."/>
        </authorList>
    </citation>
    <scope>NUCLEOTIDE SEQUENCE [LARGE SCALE GENOMIC DNA]</scope>
    <source>
        <strain evidence="2 3">UASWS1574</strain>
    </source>
</reference>
<keyword evidence="3" id="KW-1185">Reference proteome</keyword>
<dbReference type="STRING" id="1837282.A6F49_00695"/>
<dbReference type="Proteomes" id="UP000078292">
    <property type="component" value="Unassembled WGS sequence"/>
</dbReference>
<evidence type="ECO:0000256" key="1">
    <source>
        <dbReference type="SAM" id="MobiDB-lite"/>
    </source>
</evidence>
<organism evidence="2 3">
    <name type="scientific">Enteractinococcus helveticum</name>
    <dbReference type="NCBI Taxonomy" id="1837282"/>
    <lineage>
        <taxon>Bacteria</taxon>
        <taxon>Bacillati</taxon>
        <taxon>Actinomycetota</taxon>
        <taxon>Actinomycetes</taxon>
        <taxon>Micrococcales</taxon>
        <taxon>Micrococcaceae</taxon>
    </lineage>
</organism>
<proteinExistence type="predicted"/>
<dbReference type="AlphaFoldDB" id="A0A1B7LVI7"/>